<accession>A0AA91PZI1</accession>
<gene>
    <name evidence="3" type="ORF">A9F13_09g02013</name>
</gene>
<reference evidence="3 4" key="1">
    <citation type="submission" date="2017-04" db="EMBL/GenBank/DDBJ databases">
        <title>Draft genome of the yeast Clavispora lusitaniae type strain CBS 6936.</title>
        <authorList>
            <person name="Durrens P."/>
            <person name="Klopp C."/>
            <person name="Biteau N."/>
            <person name="Fitton-Ouhabi V."/>
            <person name="Dementhon K."/>
            <person name="Accoceberry I."/>
            <person name="Sherman D.J."/>
            <person name="Noel T."/>
        </authorList>
    </citation>
    <scope>NUCLEOTIDE SEQUENCE [LARGE SCALE GENOMIC DNA]</scope>
    <source>
        <strain evidence="3 4">CBS 6936</strain>
    </source>
</reference>
<evidence type="ECO:0000256" key="2">
    <source>
        <dbReference type="SAM" id="MobiDB-lite"/>
    </source>
</evidence>
<name>A0AA91PZI1_CLALS</name>
<feature type="compositionally biased region" description="Basic and acidic residues" evidence="2">
    <location>
        <begin position="63"/>
        <end position="73"/>
    </location>
</feature>
<dbReference type="EMBL" id="LYUB02000009">
    <property type="protein sequence ID" value="OVF08261.1"/>
    <property type="molecule type" value="Genomic_DNA"/>
</dbReference>
<dbReference type="Proteomes" id="UP000195602">
    <property type="component" value="Unassembled WGS sequence"/>
</dbReference>
<comment type="caution">
    <text evidence="3">The sequence shown here is derived from an EMBL/GenBank/DDBJ whole genome shotgun (WGS) entry which is preliminary data.</text>
</comment>
<feature type="compositionally biased region" description="Basic and acidic residues" evidence="2">
    <location>
        <begin position="19"/>
        <end position="32"/>
    </location>
</feature>
<organism evidence="3 4">
    <name type="scientific">Clavispora lusitaniae</name>
    <name type="common">Candida lusitaniae</name>
    <dbReference type="NCBI Taxonomy" id="36911"/>
    <lineage>
        <taxon>Eukaryota</taxon>
        <taxon>Fungi</taxon>
        <taxon>Dikarya</taxon>
        <taxon>Ascomycota</taxon>
        <taxon>Saccharomycotina</taxon>
        <taxon>Pichiomycetes</taxon>
        <taxon>Metschnikowiaceae</taxon>
        <taxon>Clavispora</taxon>
    </lineage>
</organism>
<evidence type="ECO:0000256" key="1">
    <source>
        <dbReference type="SAM" id="Coils"/>
    </source>
</evidence>
<protein>
    <submittedName>
        <fullName evidence="3">Uncharacterized protein</fullName>
    </submittedName>
</protein>
<dbReference type="AlphaFoldDB" id="A0AA91PZI1"/>
<proteinExistence type="predicted"/>
<feature type="compositionally biased region" description="Basic and acidic residues" evidence="2">
    <location>
        <begin position="86"/>
        <end position="164"/>
    </location>
</feature>
<evidence type="ECO:0000313" key="3">
    <source>
        <dbReference type="EMBL" id="OVF08261.1"/>
    </source>
</evidence>
<feature type="coiled-coil region" evidence="1">
    <location>
        <begin position="204"/>
        <end position="243"/>
    </location>
</feature>
<feature type="region of interest" description="Disordered" evidence="2">
    <location>
        <begin position="19"/>
        <end position="164"/>
    </location>
</feature>
<sequence>MGLASRWAVEEDLVKEALKQDSRVKKQSDTPKKATALPSKWADAHHVPQGPRKSAPKSTAAELEAKNHKDPARRGRRKSDHRVQHKQNELVDRHSLKEPVKDLAQDLGARLDIRENKHKDHPSPKHRDAPRHKEGAKHKEGPKHGIKHKEGPMHKDDTSDSHLPHEILHEKGPMTDAARSLASRIGTAGAVSAPGEQKKYMTPIQKREARLREEREKKAEKLKKEQELKDARLQQEVRDLFEKMSDKSKSWADIEDED</sequence>
<dbReference type="KEGG" id="clus:A9F13_09g02013"/>
<feature type="compositionally biased region" description="Basic residues" evidence="2">
    <location>
        <begin position="74"/>
        <end position="85"/>
    </location>
</feature>
<evidence type="ECO:0000313" key="4">
    <source>
        <dbReference type="Proteomes" id="UP000195602"/>
    </source>
</evidence>
<keyword evidence="1" id="KW-0175">Coiled coil</keyword>